<dbReference type="FunFam" id="1.25.40.70:FF:000011">
    <property type="entry name" value="Phosphatidylinositol 4-kinase alpha"/>
    <property type="match status" value="1"/>
</dbReference>
<reference evidence="8" key="1">
    <citation type="submission" date="2017-01" db="EMBL/GenBank/DDBJ databases">
        <title>Comparative genomics of anhydrobiosis in the tardigrade Hypsibius dujardini.</title>
        <authorList>
            <person name="Yoshida Y."/>
            <person name="Koutsovoulos G."/>
            <person name="Laetsch D."/>
            <person name="Stevens L."/>
            <person name="Kumar S."/>
            <person name="Horikawa D."/>
            <person name="Ishino K."/>
            <person name="Komine S."/>
            <person name="Tomita M."/>
            <person name="Blaxter M."/>
            <person name="Arakawa K."/>
        </authorList>
    </citation>
    <scope>NUCLEOTIDE SEQUENCE [LARGE SCALE GENOMIC DNA]</scope>
    <source>
        <strain evidence="8">Z151</strain>
    </source>
</reference>
<dbReference type="FunFam" id="1.10.1070.11:FF:000005">
    <property type="entry name" value="Phosphatidylinositol 4-kinase, catalytic, alpha"/>
    <property type="match status" value="1"/>
</dbReference>
<dbReference type="Gene3D" id="3.30.1010.10">
    <property type="entry name" value="Phosphatidylinositol 3-kinase Catalytic Subunit, Chain A, domain 4"/>
    <property type="match status" value="1"/>
</dbReference>
<feature type="domain" description="PIK helical" evidence="6">
    <location>
        <begin position="1430"/>
        <end position="1615"/>
    </location>
</feature>
<dbReference type="PROSITE" id="PS51545">
    <property type="entry name" value="PIK_HELICAL"/>
    <property type="match status" value="1"/>
</dbReference>
<comment type="caution">
    <text evidence="7">The sequence shown here is derived from an EMBL/GenBank/DDBJ whole genome shotgun (WGS) entry which is preliminary data.</text>
</comment>
<dbReference type="InterPro" id="IPR036940">
    <property type="entry name" value="PI3/4_kinase_cat_sf"/>
</dbReference>
<dbReference type="Gene3D" id="1.10.1070.11">
    <property type="entry name" value="Phosphatidylinositol 3-/4-kinase, catalytic domain"/>
    <property type="match status" value="1"/>
</dbReference>
<dbReference type="PROSITE" id="PS50290">
    <property type="entry name" value="PI3_4_KINASE_3"/>
    <property type="match status" value="1"/>
</dbReference>
<dbReference type="GO" id="GO:0046854">
    <property type="term" value="P:phosphatidylinositol phosphate biosynthetic process"/>
    <property type="evidence" value="ECO:0007669"/>
    <property type="project" value="InterPro"/>
</dbReference>
<evidence type="ECO:0000259" key="6">
    <source>
        <dbReference type="PROSITE" id="PS51545"/>
    </source>
</evidence>
<dbReference type="InterPro" id="IPR011009">
    <property type="entry name" value="Kinase-like_dom_sf"/>
</dbReference>
<keyword evidence="4" id="KW-0418">Kinase</keyword>
<dbReference type="PROSITE" id="PS00915">
    <property type="entry name" value="PI3_4_KINASE_1"/>
    <property type="match status" value="1"/>
</dbReference>
<dbReference type="SUPFAM" id="SSF56112">
    <property type="entry name" value="Protein kinase-like (PK-like)"/>
    <property type="match status" value="1"/>
</dbReference>
<dbReference type="InterPro" id="IPR016024">
    <property type="entry name" value="ARM-type_fold"/>
</dbReference>
<comment type="similarity">
    <text evidence="1">Belongs to the PI3/PI4-kinase family. Type III PI4K subfamily.</text>
</comment>
<dbReference type="PROSITE" id="PS00916">
    <property type="entry name" value="PI3_4_KINASE_2"/>
    <property type="match status" value="1"/>
</dbReference>
<name>A0A9X6NAP3_HYPEX</name>
<dbReference type="Gene3D" id="1.25.40.70">
    <property type="entry name" value="Phosphatidylinositol 3-kinase, accessory domain (PIK)"/>
    <property type="match status" value="1"/>
</dbReference>
<dbReference type="EMBL" id="MTYJ01000195">
    <property type="protein sequence ID" value="OWA50530.1"/>
    <property type="molecule type" value="Genomic_DNA"/>
</dbReference>
<evidence type="ECO:0000259" key="5">
    <source>
        <dbReference type="PROSITE" id="PS50290"/>
    </source>
</evidence>
<sequence>MDDYKITTFDRLPVSERFAFCLNTVMSDIATKSTAYGADILSRQVDVLEELTHKILKYVRDDSLSKDKLRILCYDLVPALLGILRSTGRFSKTGIPFICSLFPDETFARRKGLANDPSTLPLVPRTLCRSASIVPDSRLKGDHKTDIAANPLTNFPFFRRQSTVPSRDEQSFKVNEVSATEDLRTYLFSRTGACFENVDKFGGGPSVLPPGFGKKKLEDLLKLTKHLMDEKTLELLDGKNHDIYLSQPPTTAYPYRTYSETVRFAVASMWRQLCYDEQVHKGSKLAKEIKTLFEECYRRSQIALQRPTTSTREREDTLPRSGTKAVHAYRQTIYCIAVYVDIMVWCAGSSNETEPITTHLGNKIKPAVRTKNMVAQCPIFISCLEAFAYLSKLSPSTANMALSYLKDFLMEPESLLIKLQLGDREVAGGGRSTLPAIATNGNHNDTLTRDGEKISQVVDALRECCIECIVIALRVAQQEQSDAVRALLAFMSGSLFRVEHSDPRYIAVATNLFSLLSRLAIKFKDIPKTVDMVFNICQDVFCKTTNQIDVVIVDQLANAVVGGVYESYPLALFNIITVETSSAAYGRPVSTDKPDYRHVSLAVIRGLKTIAEGLENPDDILDFLNKMLELFIQLGLESKKANEKSAAMKASSSAGNLGVLIPVIATVIKKIPSLKNPKPRILKLLRDFWLYSHILGFAVPDSGLWPEEWFTGVCDIAVKTPPLVTKEVVLRAEIEYNSALKSDSLSAVELQDIRNTLIELLKAGADLAYKINRLSLAQCLFLLSVYRLETLKVTYSDEPDAVTQIFVYLEDYSLQKDETGLRDGVQAISFAVLDCFLQRASSMPKAEKRNRELDLQAQYLLVAFNNVNPTIRQIADQWLSRLVETFPHILWSRKVLWTILDIAQTLSASLESNPNEEDLVLRIPNTPYSLRFMDTPEEREQIVKLFTGRCEEFIGEAMKWAPFAIRSNLEQYMLEKTIGGSGTSSGADSPVEPVGLSYAAENLLRQVGLNVGSATVNTSVAANRKVGIANKDVSTFVMDFTARCRYSGEVRSMKNLMKMDDLCQDLQDRIKAACADKHERKFEELMYQTCAVIIQSADDLGVYSTHIRKLLRLLTWSVTELFTSRAVTSAVRCWQWLLAAKPEIHLNFINQMVAAWNQSHEMKLGLFAETDDQDPPTPLAVRNGASRLPAPDIQPHVVWCKFIQERVEIARYHSQHEIDVFVAMFNQCLGTSIGSKRRQRTVRYGSCLFRFLSSGLRLLQDDNIANAPAKNALRERVYATAMDYFAGPLDFPQDFKQEIRDDIKVLIRFWVLLHTDKRYLQSETHDSVDSASIPERPSASATNTLTINRAGWMNIPQSSSQVNISSNRRGALNKRQVRLNTDFVRAYFRRRNLILALLASEYDRWVVWYDPLNVLADDLAEVNETKLPAWMNQLVTPKMLREHARVAWQISPVLAVYLPPKFRHADVLVREITRLVRLKPDAVMDVPSALTYFATPECIEADPPELVNILTWAKCSPVQALNLFSKDSPPNSVTHQYASRVLQDYDVEVMIFYIPQIIQALRYDYMGHIRQYVIDAASHSNLLAHQIIWNIQCNKYTDEDGKNEDPVLFKKLSEIQDEITARLASGPAKVFREREFDFFKLVTDISGTIRPFEKGEKRKQACLKELAKIKVPPGCYLPSNPEAVVVGIDAKSGMPLQSAAKAPYLAKFMVKKCTLKELEEIGTAENPESKVPKDAPEYWQAAIFKVGDDVRQDMLALQIMQLFKNVFDMAGLQLYLYPYRVVATGPGCGVIECVPDTKSRDQLGKQTDSLLEYFEATYGDVKSPEYIEARRNFIRSMAAYSLITFILQVKDRHNGNILIDKHGHIIHIDFGFLFESSPGGNMGWEPDFKLTPEFATIMGEKIESQHFKWFMELTVRAYVALRHFREEFCTLVSLMLDTNLPCFRGQTIPKLRARFCPNASEREAADYMIKVIKDCFLNYRARTYDMIQFKQNRINY</sequence>
<dbReference type="EC" id="2.7.1.67" evidence="2"/>
<dbReference type="GO" id="GO:0005886">
    <property type="term" value="C:plasma membrane"/>
    <property type="evidence" value="ECO:0007669"/>
    <property type="project" value="TreeGrafter"/>
</dbReference>
<dbReference type="OrthoDB" id="10264149at2759"/>
<proteinExistence type="inferred from homology"/>
<dbReference type="InterPro" id="IPR015433">
    <property type="entry name" value="PI3/4_kinase"/>
</dbReference>
<evidence type="ECO:0000313" key="7">
    <source>
        <dbReference type="EMBL" id="OWA50530.1"/>
    </source>
</evidence>
<dbReference type="PANTHER" id="PTHR10048:SF15">
    <property type="entry name" value="PHOSPHATIDYLINOSITOL 4-KINASE ALPHA"/>
    <property type="match status" value="1"/>
</dbReference>
<dbReference type="GO" id="GO:0004430">
    <property type="term" value="F:1-phosphatidylinositol 4-kinase activity"/>
    <property type="evidence" value="ECO:0007669"/>
    <property type="project" value="UniProtKB-EC"/>
</dbReference>
<dbReference type="InterPro" id="IPR000403">
    <property type="entry name" value="PI3/4_kinase_cat_dom"/>
</dbReference>
<dbReference type="SUPFAM" id="SSF48371">
    <property type="entry name" value="ARM repeat"/>
    <property type="match status" value="2"/>
</dbReference>
<dbReference type="SMART" id="SM00145">
    <property type="entry name" value="PI3Ka"/>
    <property type="match status" value="1"/>
</dbReference>
<dbReference type="Proteomes" id="UP000192578">
    <property type="component" value="Unassembled WGS sequence"/>
</dbReference>
<protein>
    <recommendedName>
        <fullName evidence="2">1-phosphatidylinositol 4-kinase</fullName>
        <ecNumber evidence="2">2.7.1.67</ecNumber>
    </recommendedName>
</protein>
<accession>A0A9X6NAP3</accession>
<organism evidence="7 8">
    <name type="scientific">Hypsibius exemplaris</name>
    <name type="common">Freshwater tardigrade</name>
    <dbReference type="NCBI Taxonomy" id="2072580"/>
    <lineage>
        <taxon>Eukaryota</taxon>
        <taxon>Metazoa</taxon>
        <taxon>Ecdysozoa</taxon>
        <taxon>Tardigrada</taxon>
        <taxon>Eutardigrada</taxon>
        <taxon>Parachela</taxon>
        <taxon>Hypsibioidea</taxon>
        <taxon>Hypsibiidae</taxon>
        <taxon>Hypsibius</taxon>
    </lineage>
</organism>
<dbReference type="InterPro" id="IPR001263">
    <property type="entry name" value="PI3K_accessory_dom"/>
</dbReference>
<evidence type="ECO:0000256" key="2">
    <source>
        <dbReference type="ARBA" id="ARBA00012169"/>
    </source>
</evidence>
<dbReference type="GO" id="GO:0005737">
    <property type="term" value="C:cytoplasm"/>
    <property type="evidence" value="ECO:0007669"/>
    <property type="project" value="TreeGrafter"/>
</dbReference>
<dbReference type="SMART" id="SM00146">
    <property type="entry name" value="PI3Kc"/>
    <property type="match status" value="1"/>
</dbReference>
<dbReference type="GO" id="GO:0048015">
    <property type="term" value="P:phosphatidylinositol-mediated signaling"/>
    <property type="evidence" value="ECO:0007669"/>
    <property type="project" value="TreeGrafter"/>
</dbReference>
<dbReference type="InterPro" id="IPR042236">
    <property type="entry name" value="PI3K_accessory_sf"/>
</dbReference>
<dbReference type="CDD" id="cd05167">
    <property type="entry name" value="PI4Kc_III_alpha"/>
    <property type="match status" value="1"/>
</dbReference>
<evidence type="ECO:0000256" key="1">
    <source>
        <dbReference type="ARBA" id="ARBA00006209"/>
    </source>
</evidence>
<dbReference type="FunFam" id="3.30.1010.10:FF:000009">
    <property type="entry name" value="Phosphatidylinositol 4-kinase, catalytic, alpha"/>
    <property type="match status" value="1"/>
</dbReference>
<dbReference type="Pfam" id="PF00613">
    <property type="entry name" value="PI3Ka"/>
    <property type="match status" value="1"/>
</dbReference>
<dbReference type="InterPro" id="IPR018936">
    <property type="entry name" value="PI3/4_kinase_CS"/>
</dbReference>
<evidence type="ECO:0000313" key="8">
    <source>
        <dbReference type="Proteomes" id="UP000192578"/>
    </source>
</evidence>
<gene>
    <name evidence="7" type="ORF">BV898_15043</name>
</gene>
<dbReference type="InterPro" id="IPR045495">
    <property type="entry name" value="PI4K_N"/>
</dbReference>
<dbReference type="Pfam" id="PF00454">
    <property type="entry name" value="PI3_PI4_kinase"/>
    <property type="match status" value="1"/>
</dbReference>
<keyword evidence="8" id="KW-1185">Reference proteome</keyword>
<dbReference type="Pfam" id="PF19274">
    <property type="entry name" value="PI4K_N"/>
    <property type="match status" value="2"/>
</dbReference>
<feature type="domain" description="PI3K/PI4K catalytic" evidence="5">
    <location>
        <begin position="1690"/>
        <end position="1980"/>
    </location>
</feature>
<dbReference type="PANTHER" id="PTHR10048">
    <property type="entry name" value="PHOSPHATIDYLINOSITOL KINASE"/>
    <property type="match status" value="1"/>
</dbReference>
<keyword evidence="3" id="KW-0808">Transferase</keyword>
<evidence type="ECO:0000256" key="3">
    <source>
        <dbReference type="ARBA" id="ARBA00022679"/>
    </source>
</evidence>
<evidence type="ECO:0000256" key="4">
    <source>
        <dbReference type="ARBA" id="ARBA00022777"/>
    </source>
</evidence>